<reference evidence="6" key="2">
    <citation type="journal article" date="2023" name="IMA Fungus">
        <title>Comparative genomic study of the Penicillium genus elucidates a diverse pangenome and 15 lateral gene transfer events.</title>
        <authorList>
            <person name="Petersen C."/>
            <person name="Sorensen T."/>
            <person name="Nielsen M.R."/>
            <person name="Sondergaard T.E."/>
            <person name="Sorensen J.L."/>
            <person name="Fitzpatrick D.A."/>
            <person name="Frisvad J.C."/>
            <person name="Nielsen K.L."/>
        </authorList>
    </citation>
    <scope>NUCLEOTIDE SEQUENCE</scope>
    <source>
        <strain evidence="6">IBT 30761</strain>
    </source>
</reference>
<accession>A0A9W9EJC1</accession>
<sequence length="186" mass="19416">MSVRKAHNSGRNHIRNVYDYYMGVIEEMSQEQINEITAASSANGEIAMPNSASGAPGAPGGAPLPPSFPVNAPGGPPRGAFPPPPNMVAGTNLPPPPGGFGAPNFRMPPPNVAGAFPPANNAMSPAPRHSDGYTPPGGTPSSVNHSAPRRYEGGDAPPPRRRYEGGDAPPPRRDRHEPPPGMGRRW</sequence>
<feature type="compositionally biased region" description="Basic and acidic residues" evidence="4">
    <location>
        <begin position="161"/>
        <end position="178"/>
    </location>
</feature>
<evidence type="ECO:0000256" key="1">
    <source>
        <dbReference type="ARBA" id="ARBA00022723"/>
    </source>
</evidence>
<keyword evidence="2" id="KW-0863">Zinc-finger</keyword>
<dbReference type="EMBL" id="JAPQKI010000011">
    <property type="protein sequence ID" value="KAJ5082795.1"/>
    <property type="molecule type" value="Genomic_DNA"/>
</dbReference>
<organism evidence="6 7">
    <name type="scientific">Penicillium argentinense</name>
    <dbReference type="NCBI Taxonomy" id="1131581"/>
    <lineage>
        <taxon>Eukaryota</taxon>
        <taxon>Fungi</taxon>
        <taxon>Dikarya</taxon>
        <taxon>Ascomycota</taxon>
        <taxon>Pezizomycotina</taxon>
        <taxon>Eurotiomycetes</taxon>
        <taxon>Eurotiomycetidae</taxon>
        <taxon>Eurotiales</taxon>
        <taxon>Aspergillaceae</taxon>
        <taxon>Penicillium</taxon>
    </lineage>
</organism>
<dbReference type="AlphaFoldDB" id="A0A9W9EJC1"/>
<dbReference type="RefSeq" id="XP_056469317.1">
    <property type="nucleotide sequence ID" value="XM_056624329.1"/>
</dbReference>
<feature type="region of interest" description="Disordered" evidence="4">
    <location>
        <begin position="46"/>
        <end position="186"/>
    </location>
</feature>
<dbReference type="Proteomes" id="UP001149074">
    <property type="component" value="Unassembled WGS sequence"/>
</dbReference>
<dbReference type="GO" id="GO:0005685">
    <property type="term" value="C:U1 snRNP"/>
    <property type="evidence" value="ECO:0007669"/>
    <property type="project" value="InterPro"/>
</dbReference>
<evidence type="ECO:0000256" key="2">
    <source>
        <dbReference type="ARBA" id="ARBA00022771"/>
    </source>
</evidence>
<dbReference type="GO" id="GO:0030627">
    <property type="term" value="F:pre-mRNA 5'-splice site binding"/>
    <property type="evidence" value="ECO:0007669"/>
    <property type="project" value="InterPro"/>
</dbReference>
<dbReference type="OrthoDB" id="76567at2759"/>
<dbReference type="GO" id="GO:0000395">
    <property type="term" value="P:mRNA 5'-splice site recognition"/>
    <property type="evidence" value="ECO:0007669"/>
    <property type="project" value="InterPro"/>
</dbReference>
<protein>
    <recommendedName>
        <fullName evidence="5">U1-C C2H2-type zinc finger domain-containing protein</fullName>
    </recommendedName>
</protein>
<evidence type="ECO:0000256" key="4">
    <source>
        <dbReference type="SAM" id="MobiDB-lite"/>
    </source>
</evidence>
<proteinExistence type="predicted"/>
<keyword evidence="1" id="KW-0479">Metal-binding</keyword>
<dbReference type="InterPro" id="IPR013085">
    <property type="entry name" value="U1-CZ_Znf_C2H2"/>
</dbReference>
<dbReference type="GeneID" id="81363308"/>
<dbReference type="InterPro" id="IPR036236">
    <property type="entry name" value="Znf_C2H2_sf"/>
</dbReference>
<dbReference type="Pfam" id="PF06220">
    <property type="entry name" value="zf-U1"/>
    <property type="match status" value="1"/>
</dbReference>
<gene>
    <name evidence="6" type="ORF">N7532_011838</name>
</gene>
<name>A0A9W9EJC1_9EURO</name>
<reference evidence="6" key="1">
    <citation type="submission" date="2022-11" db="EMBL/GenBank/DDBJ databases">
        <authorList>
            <person name="Petersen C."/>
        </authorList>
    </citation>
    <scope>NUCLEOTIDE SEQUENCE</scope>
    <source>
        <strain evidence="6">IBT 30761</strain>
    </source>
</reference>
<evidence type="ECO:0000313" key="7">
    <source>
        <dbReference type="Proteomes" id="UP001149074"/>
    </source>
</evidence>
<dbReference type="Gene3D" id="3.30.160.60">
    <property type="entry name" value="Classic Zinc Finger"/>
    <property type="match status" value="1"/>
</dbReference>
<keyword evidence="7" id="KW-1185">Reference proteome</keyword>
<feature type="compositionally biased region" description="Pro residues" evidence="4">
    <location>
        <begin position="62"/>
        <end position="86"/>
    </location>
</feature>
<keyword evidence="3" id="KW-0862">Zinc</keyword>
<comment type="caution">
    <text evidence="6">The sequence shown here is derived from an EMBL/GenBank/DDBJ whole genome shotgun (WGS) entry which is preliminary data.</text>
</comment>
<evidence type="ECO:0000256" key="3">
    <source>
        <dbReference type="ARBA" id="ARBA00022833"/>
    </source>
</evidence>
<dbReference type="SUPFAM" id="SSF57667">
    <property type="entry name" value="beta-beta-alpha zinc fingers"/>
    <property type="match status" value="1"/>
</dbReference>
<feature type="domain" description="U1-C C2H2-type zinc finger" evidence="5">
    <location>
        <begin position="1"/>
        <end position="21"/>
    </location>
</feature>
<evidence type="ECO:0000313" key="6">
    <source>
        <dbReference type="EMBL" id="KAJ5082795.1"/>
    </source>
</evidence>
<dbReference type="InterPro" id="IPR017340">
    <property type="entry name" value="U1_snRNP-C"/>
</dbReference>
<dbReference type="GO" id="GO:0008270">
    <property type="term" value="F:zinc ion binding"/>
    <property type="evidence" value="ECO:0007669"/>
    <property type="project" value="UniProtKB-KW"/>
</dbReference>
<dbReference type="PIRSF" id="PIRSF037969">
    <property type="entry name" value="U1_snRNP-C"/>
    <property type="match status" value="1"/>
</dbReference>
<evidence type="ECO:0000259" key="5">
    <source>
        <dbReference type="Pfam" id="PF06220"/>
    </source>
</evidence>